<gene>
    <name evidence="2" type="ORF">IJ22_36550</name>
</gene>
<sequence>MKPSVWLVILAAGYSRRMGMRKQLLPIGEEPMLRYVAQKALRVKAAGVVVVVNAEFPELAAAIHDLPLVVLSNSESHLGMSSSLRLAVDYLARVSADAGCMLLADQPGMDPSVIEQVLADYENSGAPIVQAAYQGKPGHPVLFSRTVFDELQQVTGDQGGRELIKKYAEARRLVHVPAAEPEDIDVYEDYERLKEKGGFHR</sequence>
<feature type="domain" description="MobA-like NTP transferase" evidence="1">
    <location>
        <begin position="8"/>
        <end position="168"/>
    </location>
</feature>
<dbReference type="AlphaFoldDB" id="A0A0U2UCJ5"/>
<dbReference type="GO" id="GO:0016779">
    <property type="term" value="F:nucleotidyltransferase activity"/>
    <property type="evidence" value="ECO:0007669"/>
    <property type="project" value="UniProtKB-ARBA"/>
</dbReference>
<protein>
    <submittedName>
        <fullName evidence="2">MobA-like NTP transferase domain-containing protein</fullName>
    </submittedName>
</protein>
<reference evidence="2 3" key="2">
    <citation type="journal article" date="2016" name="Genome Announc.">
        <title>Complete Genome Sequences of Two Interactive Moderate Thermophiles, Paenibacillus napthalenovorans 32O-Y and Paenibacillus sp. 32O-W.</title>
        <authorList>
            <person name="Butler R.R.III."/>
            <person name="Wang J."/>
            <person name="Stark B.C."/>
            <person name="Pombert J.F."/>
        </authorList>
    </citation>
    <scope>NUCLEOTIDE SEQUENCE [LARGE SCALE GENOMIC DNA]</scope>
    <source>
        <strain evidence="2 3">32O-Y</strain>
    </source>
</reference>
<dbReference type="PANTHER" id="PTHR43777:SF1">
    <property type="entry name" value="MOLYBDENUM COFACTOR CYTIDYLYLTRANSFERASE"/>
    <property type="match status" value="1"/>
</dbReference>
<dbReference type="PANTHER" id="PTHR43777">
    <property type="entry name" value="MOLYBDENUM COFACTOR CYTIDYLYLTRANSFERASE"/>
    <property type="match status" value="1"/>
</dbReference>
<accession>A0A0U2UCJ5</accession>
<dbReference type="InterPro" id="IPR025877">
    <property type="entry name" value="MobA-like_NTP_Trfase"/>
</dbReference>
<organism evidence="2 3">
    <name type="scientific">Paenibacillus naphthalenovorans</name>
    <dbReference type="NCBI Taxonomy" id="162209"/>
    <lineage>
        <taxon>Bacteria</taxon>
        <taxon>Bacillati</taxon>
        <taxon>Bacillota</taxon>
        <taxon>Bacilli</taxon>
        <taxon>Bacillales</taxon>
        <taxon>Paenibacillaceae</taxon>
        <taxon>Paenibacillus</taxon>
    </lineage>
</organism>
<dbReference type="RefSeq" id="WP_062409783.1">
    <property type="nucleotide sequence ID" value="NZ_CP013652.1"/>
</dbReference>
<dbReference type="CDD" id="cd04182">
    <property type="entry name" value="GT_2_like_f"/>
    <property type="match status" value="1"/>
</dbReference>
<dbReference type="STRING" id="162209.IJ22_36550"/>
<dbReference type="KEGG" id="pnp:IJ22_36550"/>
<dbReference type="Gene3D" id="3.90.550.10">
    <property type="entry name" value="Spore Coat Polysaccharide Biosynthesis Protein SpsA, Chain A"/>
    <property type="match status" value="1"/>
</dbReference>
<dbReference type="SUPFAM" id="SSF53448">
    <property type="entry name" value="Nucleotide-diphospho-sugar transferases"/>
    <property type="match status" value="1"/>
</dbReference>
<evidence type="ECO:0000259" key="1">
    <source>
        <dbReference type="Pfam" id="PF12804"/>
    </source>
</evidence>
<evidence type="ECO:0000313" key="2">
    <source>
        <dbReference type="EMBL" id="ALS23993.1"/>
    </source>
</evidence>
<proteinExistence type="predicted"/>
<dbReference type="Proteomes" id="UP000061660">
    <property type="component" value="Chromosome"/>
</dbReference>
<dbReference type="EMBL" id="CP013652">
    <property type="protein sequence ID" value="ALS23993.1"/>
    <property type="molecule type" value="Genomic_DNA"/>
</dbReference>
<name>A0A0U2UCJ5_9BACL</name>
<keyword evidence="2" id="KW-0808">Transferase</keyword>
<dbReference type="PATRIC" id="fig|162209.4.peg.3891"/>
<reference evidence="3" key="1">
    <citation type="submission" date="2015-12" db="EMBL/GenBank/DDBJ databases">
        <title>Complete genome sequences of two moderately thermophilic Paenibacillus species.</title>
        <authorList>
            <person name="Butler R.III."/>
            <person name="Wang J."/>
            <person name="Stark B.C."/>
            <person name="Pombert J.-F."/>
        </authorList>
    </citation>
    <scope>NUCLEOTIDE SEQUENCE [LARGE SCALE GENOMIC DNA]</scope>
    <source>
        <strain evidence="3">32O-Y</strain>
    </source>
</reference>
<dbReference type="OrthoDB" id="285216at2"/>
<keyword evidence="3" id="KW-1185">Reference proteome</keyword>
<evidence type="ECO:0000313" key="3">
    <source>
        <dbReference type="Proteomes" id="UP000061660"/>
    </source>
</evidence>
<dbReference type="Pfam" id="PF12804">
    <property type="entry name" value="NTP_transf_3"/>
    <property type="match status" value="1"/>
</dbReference>
<dbReference type="InterPro" id="IPR029044">
    <property type="entry name" value="Nucleotide-diphossugar_trans"/>
</dbReference>